<proteinExistence type="predicted"/>
<reference evidence="4 5" key="1">
    <citation type="journal article" date="2023" name="Ecotoxicol. Environ. Saf.">
        <title>Mercury remediation potential of mercury-resistant strain Rheinheimera metallidurans sp. nov. isolated from a municipal waste dumping site.</title>
        <authorList>
            <person name="Yadav V."/>
            <person name="Manjhi A."/>
            <person name="Vadakedath N."/>
        </authorList>
    </citation>
    <scope>NUCLEOTIDE SEQUENCE [LARGE SCALE GENOMIC DNA]</scope>
    <source>
        <strain evidence="4 5">E-49</strain>
    </source>
</reference>
<dbReference type="Pfam" id="PF02120">
    <property type="entry name" value="Flg_hook"/>
    <property type="match status" value="1"/>
</dbReference>
<keyword evidence="5" id="KW-1185">Reference proteome</keyword>
<organism evidence="4 5">
    <name type="scientific">Rheinheimera muenzenbergensis</name>
    <dbReference type="NCBI Taxonomy" id="1193628"/>
    <lineage>
        <taxon>Bacteria</taxon>
        <taxon>Pseudomonadati</taxon>
        <taxon>Pseudomonadota</taxon>
        <taxon>Gammaproteobacteria</taxon>
        <taxon>Chromatiales</taxon>
        <taxon>Chromatiaceae</taxon>
        <taxon>Rheinheimera</taxon>
    </lineage>
</organism>
<keyword evidence="4" id="KW-0969">Cilium</keyword>
<protein>
    <submittedName>
        <fullName evidence="4">Flagellar hook-length control protein FliK</fullName>
    </submittedName>
</protein>
<evidence type="ECO:0000313" key="5">
    <source>
        <dbReference type="Proteomes" id="UP001375382"/>
    </source>
</evidence>
<keyword evidence="4" id="KW-0966">Cell projection</keyword>
<dbReference type="InterPro" id="IPR021136">
    <property type="entry name" value="Flagellar_hook_control-like_C"/>
</dbReference>
<evidence type="ECO:0000313" key="4">
    <source>
        <dbReference type="EMBL" id="MEH8016677.1"/>
    </source>
</evidence>
<dbReference type="RefSeq" id="WP_335735093.1">
    <property type="nucleotide sequence ID" value="NZ_JALAAR010000003.1"/>
</dbReference>
<dbReference type="EMBL" id="JALAAR010000003">
    <property type="protein sequence ID" value="MEH8016677.1"/>
    <property type="molecule type" value="Genomic_DNA"/>
</dbReference>
<dbReference type="InterPro" id="IPR038610">
    <property type="entry name" value="FliK-like_C_sf"/>
</dbReference>
<name>A0ABU8C440_9GAMM</name>
<evidence type="ECO:0000256" key="2">
    <source>
        <dbReference type="SAM" id="MobiDB-lite"/>
    </source>
</evidence>
<evidence type="ECO:0000256" key="1">
    <source>
        <dbReference type="SAM" id="Coils"/>
    </source>
</evidence>
<dbReference type="CDD" id="cd17470">
    <property type="entry name" value="T3SS_Flik_C"/>
    <property type="match status" value="1"/>
</dbReference>
<evidence type="ECO:0000259" key="3">
    <source>
        <dbReference type="Pfam" id="PF02120"/>
    </source>
</evidence>
<gene>
    <name evidence="4" type="ORF">MN202_05505</name>
</gene>
<sequence length="425" mass="44078">MQQWQLNKAAANPATPLQSGRVVQGQAEADGQPADSYSALLARMPQLSDAPAQQAPLVTPLQTELAELADTELAAAAETAAVMTPNLPAAELNAVSVLQRLTRQTDSTASTAQSTPADVAATAGLLPDALAAVSVDNTDTDADAGAAMAMPLATAGSIAVATVPTAVPDAPPVSGPAGSLAAMPRQQWTAPAQAQLIPVPLTASDDFAAAAPVPLPAATQPSATIAALPLADSMLHQFGTGDVAVRLMPVLADSGPSPLTAAANTAGATATAAPETLFQWKAEQLGTQSSQWGQKLMHLLSDKINLQLGQQIQRAQIRLDPPQLGLIELTVSLDAERTSVQLYASNSQMRDAMQQNLDQLRQQLSQRLGQEQLLQLDVRDQPAQQQQPQRQPGAIAAQHADDAINQTAAPAAVNTLTTDRLNRLV</sequence>
<dbReference type="Proteomes" id="UP001375382">
    <property type="component" value="Unassembled WGS sequence"/>
</dbReference>
<keyword evidence="1" id="KW-0175">Coiled coil</keyword>
<feature type="domain" description="Flagellar hook-length control protein-like C-terminal" evidence="3">
    <location>
        <begin position="303"/>
        <end position="387"/>
    </location>
</feature>
<comment type="caution">
    <text evidence="4">The sequence shown here is derived from an EMBL/GenBank/DDBJ whole genome shotgun (WGS) entry which is preliminary data.</text>
</comment>
<dbReference type="Gene3D" id="3.30.750.140">
    <property type="match status" value="1"/>
</dbReference>
<feature type="coiled-coil region" evidence="1">
    <location>
        <begin position="343"/>
        <end position="370"/>
    </location>
</feature>
<keyword evidence="4" id="KW-0282">Flagellum</keyword>
<accession>A0ABU8C440</accession>
<feature type="region of interest" description="Disordered" evidence="2">
    <location>
        <begin position="1"/>
        <end position="31"/>
    </location>
</feature>